<comment type="caution">
    <text evidence="2">The sequence shown here is derived from an EMBL/GenBank/DDBJ whole genome shotgun (WGS) entry which is preliminary data.</text>
</comment>
<evidence type="ECO:0000313" key="3">
    <source>
        <dbReference type="Proteomes" id="UP001520878"/>
    </source>
</evidence>
<feature type="region of interest" description="Disordered" evidence="1">
    <location>
        <begin position="25"/>
        <end position="44"/>
    </location>
</feature>
<proteinExistence type="predicted"/>
<evidence type="ECO:0000256" key="1">
    <source>
        <dbReference type="SAM" id="MobiDB-lite"/>
    </source>
</evidence>
<dbReference type="RefSeq" id="WP_229157096.1">
    <property type="nucleotide sequence ID" value="NZ_JAJEWP010000001.1"/>
</dbReference>
<protein>
    <submittedName>
        <fullName evidence="2">Uncharacterized protein</fullName>
    </submittedName>
</protein>
<accession>A0ABS8G3M0</accession>
<keyword evidence="3" id="KW-1185">Reference proteome</keyword>
<name>A0ABS8G3M0_9ALTE</name>
<gene>
    <name evidence="2" type="ORF">LJ739_02875</name>
</gene>
<evidence type="ECO:0000313" key="2">
    <source>
        <dbReference type="EMBL" id="MCC2615187.1"/>
    </source>
</evidence>
<reference evidence="2 3" key="1">
    <citation type="submission" date="2021-10" db="EMBL/GenBank/DDBJ databases">
        <title>Draft genome of Aestuariibacter halophilus JC2043.</title>
        <authorList>
            <person name="Emsley S.A."/>
            <person name="Pfannmuller K.M."/>
            <person name="Ushijima B."/>
            <person name="Saw J.H."/>
            <person name="Videau P."/>
        </authorList>
    </citation>
    <scope>NUCLEOTIDE SEQUENCE [LARGE SCALE GENOMIC DNA]</scope>
    <source>
        <strain evidence="2 3">JC2043</strain>
    </source>
</reference>
<dbReference type="EMBL" id="JAJEWP010000001">
    <property type="protein sequence ID" value="MCC2615187.1"/>
    <property type="molecule type" value="Genomic_DNA"/>
</dbReference>
<organism evidence="2 3">
    <name type="scientific">Fluctibacter halophilus</name>
    <dbReference type="NCBI Taxonomy" id="226011"/>
    <lineage>
        <taxon>Bacteria</taxon>
        <taxon>Pseudomonadati</taxon>
        <taxon>Pseudomonadota</taxon>
        <taxon>Gammaproteobacteria</taxon>
        <taxon>Alteromonadales</taxon>
        <taxon>Alteromonadaceae</taxon>
        <taxon>Fluctibacter</taxon>
    </lineage>
</organism>
<sequence length="74" mass="7972">MSDLAPGNTFVAPQDDTAVRLSAPSLSTSYQRRDDGVSGWGNSTAVTTGHPITLMLHRNDEIRNSGNSTLRVEQ</sequence>
<dbReference type="Proteomes" id="UP001520878">
    <property type="component" value="Unassembled WGS sequence"/>
</dbReference>